<feature type="transmembrane region" description="Helical" evidence="7">
    <location>
        <begin position="66"/>
        <end position="87"/>
    </location>
</feature>
<dbReference type="AlphaFoldDB" id="A0A921RUF7"/>
<comment type="subcellular location">
    <subcellularLocation>
        <location evidence="1">Golgi apparatus membrane</location>
        <topology evidence="1">Single-pass type II membrane protein</topology>
    </subcellularLocation>
</comment>
<dbReference type="EMBL" id="CM027681">
    <property type="protein sequence ID" value="KAG0546140.1"/>
    <property type="molecule type" value="Genomic_DNA"/>
</dbReference>
<evidence type="ECO:0000256" key="3">
    <source>
        <dbReference type="ARBA" id="ARBA00022676"/>
    </source>
</evidence>
<evidence type="ECO:0000256" key="1">
    <source>
        <dbReference type="ARBA" id="ARBA00004323"/>
    </source>
</evidence>
<evidence type="ECO:0000256" key="4">
    <source>
        <dbReference type="ARBA" id="ARBA00022679"/>
    </source>
</evidence>
<keyword evidence="5" id="KW-0325">Glycoprotein</keyword>
<name>A0A921RUF7_SORBI</name>
<dbReference type="InterPro" id="IPR049625">
    <property type="entry name" value="Glyco_transf_61_cat"/>
</dbReference>
<sequence length="554" mass="61376">MVQQQQQHRIYILQFRKGEPEQEVACKVSQPKGAGRRVMYYYQDYGSGGGKSGKQVQPRALGLRRFLAMLLLSFLCVGTLFVAPVSFLSFVHSDEGGAAAGAGTGAVATAAAARGAVSGPCSSVGNDSFCCDRTSERADICFAKGDLRMHSASASFQLVSAGNSTAAAAEEEERIRPYTRKWEANVMATIDEVRLRRVVPGDAARCDVRHDVPAVLFSTGGYTGNVYHEFNDGILPLFVTAHHLRRRVVLVILEYHDWWMTKYGDVVSQLSAFPPIDFTADRRVHCFPEVIAGLRIHGELSVDPARTPEGKSIGDFRRLLDDAYRGRIEFLERLERRTARKRLRLHRHRRGAVVPRAPPGPSHADDDRRPRPRLVIVSRTGSRVIENEADLAALAADVGFDVRVIRPDRTTELCKIYRELNASDAMIGVHGAAMTHFLFMRPGKVFIQVVPLGTDWAAGAYYGEPAARMGLRYVGYKISPEESSLSREYPTGDPVLTDPAGVAQRGWDVTKKVYLDRQNVRLDLARFREELVGAHRYLMAGGDGGGRRRPRAPE</sequence>
<evidence type="ECO:0000313" key="9">
    <source>
        <dbReference type="EMBL" id="KAG0546140.1"/>
    </source>
</evidence>
<evidence type="ECO:0000256" key="6">
    <source>
        <dbReference type="SAM" id="MobiDB-lite"/>
    </source>
</evidence>
<dbReference type="PANTHER" id="PTHR20961:SF68">
    <property type="entry name" value="OS07G0657400 PROTEIN"/>
    <property type="match status" value="1"/>
</dbReference>
<reference evidence="9" key="1">
    <citation type="journal article" date="2019" name="BMC Genomics">
        <title>A new reference genome for Sorghum bicolor reveals high levels of sequence similarity between sweet and grain genotypes: implications for the genetics of sugar metabolism.</title>
        <authorList>
            <person name="Cooper E.A."/>
            <person name="Brenton Z.W."/>
            <person name="Flinn B.S."/>
            <person name="Jenkins J."/>
            <person name="Shu S."/>
            <person name="Flowers D."/>
            <person name="Luo F."/>
            <person name="Wang Y."/>
            <person name="Xia P."/>
            <person name="Barry K."/>
            <person name="Daum C."/>
            <person name="Lipzen A."/>
            <person name="Yoshinaga Y."/>
            <person name="Schmutz J."/>
            <person name="Saski C."/>
            <person name="Vermerris W."/>
            <person name="Kresovich S."/>
        </authorList>
    </citation>
    <scope>NUCLEOTIDE SEQUENCE</scope>
</reference>
<dbReference type="Proteomes" id="UP000807115">
    <property type="component" value="Chromosome 2"/>
</dbReference>
<comment type="caution">
    <text evidence="9">The sequence shown here is derived from an EMBL/GenBank/DDBJ whole genome shotgun (WGS) entry which is preliminary data.</text>
</comment>
<evidence type="ECO:0000256" key="2">
    <source>
        <dbReference type="ARBA" id="ARBA00004881"/>
    </source>
</evidence>
<dbReference type="GO" id="GO:0000139">
    <property type="term" value="C:Golgi membrane"/>
    <property type="evidence" value="ECO:0007669"/>
    <property type="project" value="UniProtKB-SubCell"/>
</dbReference>
<dbReference type="GO" id="GO:0016763">
    <property type="term" value="F:pentosyltransferase activity"/>
    <property type="evidence" value="ECO:0007669"/>
    <property type="project" value="UniProtKB-ARBA"/>
</dbReference>
<dbReference type="PANTHER" id="PTHR20961">
    <property type="entry name" value="GLYCOSYLTRANSFERASE"/>
    <property type="match status" value="1"/>
</dbReference>
<accession>A0A921RUF7</accession>
<proteinExistence type="predicted"/>
<comment type="pathway">
    <text evidence="2">Glycan metabolism.</text>
</comment>
<keyword evidence="7" id="KW-0472">Membrane</keyword>
<evidence type="ECO:0000256" key="5">
    <source>
        <dbReference type="ARBA" id="ARBA00023180"/>
    </source>
</evidence>
<gene>
    <name evidence="9" type="ORF">BDA96_02G422200</name>
</gene>
<evidence type="ECO:0000259" key="8">
    <source>
        <dbReference type="Pfam" id="PF04577"/>
    </source>
</evidence>
<protein>
    <recommendedName>
        <fullName evidence="8">Glycosyltransferase 61 catalytic domain-containing protein</fullName>
    </recommendedName>
</protein>
<feature type="region of interest" description="Disordered" evidence="6">
    <location>
        <begin position="350"/>
        <end position="371"/>
    </location>
</feature>
<keyword evidence="7" id="KW-0812">Transmembrane</keyword>
<feature type="domain" description="Glycosyltransferase 61 catalytic" evidence="8">
    <location>
        <begin position="358"/>
        <end position="446"/>
    </location>
</feature>
<keyword evidence="4" id="KW-0808">Transferase</keyword>
<dbReference type="InterPro" id="IPR007657">
    <property type="entry name" value="Glycosyltransferase_61"/>
</dbReference>
<organism evidence="9 10">
    <name type="scientific">Sorghum bicolor</name>
    <name type="common">Sorghum</name>
    <name type="synonym">Sorghum vulgare</name>
    <dbReference type="NCBI Taxonomy" id="4558"/>
    <lineage>
        <taxon>Eukaryota</taxon>
        <taxon>Viridiplantae</taxon>
        <taxon>Streptophyta</taxon>
        <taxon>Embryophyta</taxon>
        <taxon>Tracheophyta</taxon>
        <taxon>Spermatophyta</taxon>
        <taxon>Magnoliopsida</taxon>
        <taxon>Liliopsida</taxon>
        <taxon>Poales</taxon>
        <taxon>Poaceae</taxon>
        <taxon>PACMAD clade</taxon>
        <taxon>Panicoideae</taxon>
        <taxon>Andropogonodae</taxon>
        <taxon>Andropogoneae</taxon>
        <taxon>Sorghinae</taxon>
        <taxon>Sorghum</taxon>
    </lineage>
</organism>
<keyword evidence="3" id="KW-0328">Glycosyltransferase</keyword>
<keyword evidence="7" id="KW-1133">Transmembrane helix</keyword>
<reference evidence="9" key="2">
    <citation type="submission" date="2020-10" db="EMBL/GenBank/DDBJ databases">
        <authorList>
            <person name="Cooper E.A."/>
            <person name="Brenton Z.W."/>
            <person name="Flinn B.S."/>
            <person name="Jenkins J."/>
            <person name="Shu S."/>
            <person name="Flowers D."/>
            <person name="Luo F."/>
            <person name="Wang Y."/>
            <person name="Xia P."/>
            <person name="Barry K."/>
            <person name="Daum C."/>
            <person name="Lipzen A."/>
            <person name="Yoshinaga Y."/>
            <person name="Schmutz J."/>
            <person name="Saski C."/>
            <person name="Vermerris W."/>
            <person name="Kresovich S."/>
        </authorList>
    </citation>
    <scope>NUCLEOTIDE SEQUENCE</scope>
</reference>
<evidence type="ECO:0000313" key="10">
    <source>
        <dbReference type="Proteomes" id="UP000807115"/>
    </source>
</evidence>
<dbReference type="Pfam" id="PF04577">
    <property type="entry name" value="Glyco_transf_61"/>
    <property type="match status" value="1"/>
</dbReference>
<evidence type="ECO:0000256" key="7">
    <source>
        <dbReference type="SAM" id="Phobius"/>
    </source>
</evidence>